<organism evidence="1 2">
    <name type="scientific">Eretmocerus hayati</name>
    <dbReference type="NCBI Taxonomy" id="131215"/>
    <lineage>
        <taxon>Eukaryota</taxon>
        <taxon>Metazoa</taxon>
        <taxon>Ecdysozoa</taxon>
        <taxon>Arthropoda</taxon>
        <taxon>Hexapoda</taxon>
        <taxon>Insecta</taxon>
        <taxon>Pterygota</taxon>
        <taxon>Neoptera</taxon>
        <taxon>Endopterygota</taxon>
        <taxon>Hymenoptera</taxon>
        <taxon>Apocrita</taxon>
        <taxon>Proctotrupomorpha</taxon>
        <taxon>Chalcidoidea</taxon>
        <taxon>Aphelinidae</taxon>
        <taxon>Aphelininae</taxon>
        <taxon>Eretmocerus</taxon>
    </lineage>
</organism>
<reference evidence="1" key="1">
    <citation type="submission" date="2023-04" db="EMBL/GenBank/DDBJ databases">
        <title>A chromosome-level genome assembly of the parasitoid wasp Eretmocerus hayati.</title>
        <authorList>
            <person name="Zhong Y."/>
            <person name="Liu S."/>
            <person name="Liu Y."/>
        </authorList>
    </citation>
    <scope>NUCLEOTIDE SEQUENCE</scope>
    <source>
        <strain evidence="1">ZJU_SS_LIU_2023</strain>
    </source>
</reference>
<feature type="non-terminal residue" evidence="1">
    <location>
        <position position="1"/>
    </location>
</feature>
<comment type="caution">
    <text evidence="1">The sequence shown here is derived from an EMBL/GenBank/DDBJ whole genome shotgun (WGS) entry which is preliminary data.</text>
</comment>
<protein>
    <submittedName>
        <fullName evidence="1">Uncharacterized protein</fullName>
    </submittedName>
</protein>
<keyword evidence="2" id="KW-1185">Reference proteome</keyword>
<gene>
    <name evidence="1" type="ORF">QAD02_016409</name>
</gene>
<dbReference type="Proteomes" id="UP001239111">
    <property type="component" value="Chromosome 2"/>
</dbReference>
<dbReference type="EMBL" id="CM056742">
    <property type="protein sequence ID" value="KAJ8680622.1"/>
    <property type="molecule type" value="Genomic_DNA"/>
</dbReference>
<proteinExistence type="predicted"/>
<sequence length="544" mass="61589">ASRCMSIFEMKLLALYGICASIKYASTDETTTVASTAISGSSTQDCMSILEDLAEYVVLQHPNRVLSLYQSEHVFSSHSREVNENGANIPETHQLPTYEPELSSCTSSNPSSESPGNTSESQHRRSRGRISYDPSSCSAPGNSSARKKSRFRISETETNNEVFPSQSCDTSFNCKSDLGKHSKVHQDSGRLPCSKCDGTFKNKFSLERHVKNIHDGGKYYECSNCGKGFSREIVFKNHVRNHKTSISCELCSRRFDKQGDFENHMKTHMNEEIDRSCTKKQVKKSASKGKVYSCEECKKVLKNKYILKDHMRTHSSEKPIVCTICGRQFRDSKSMSAHRKSHDTKEKTLICSICGSSFCREKSLRRHHVLRHSNEKSISCYICDQLFNRRSDFEKHLDLHDGEKPFTCEICRDVKFVRECNWVEHMQIVHGNPTPSTSSWYLGYGANLEDSLMIPELQLTDVPSENPADLCDSVNQETHADGESYLTSPSPEAVTQDPSHDKTFEEFLDAQLENCDTFLPDDCSETEIERAVQCVIRLNRGSRD</sequence>
<evidence type="ECO:0000313" key="1">
    <source>
        <dbReference type="EMBL" id="KAJ8680622.1"/>
    </source>
</evidence>
<name>A0ACC2PDT8_9HYME</name>
<accession>A0ACC2PDT8</accession>
<evidence type="ECO:0000313" key="2">
    <source>
        <dbReference type="Proteomes" id="UP001239111"/>
    </source>
</evidence>